<name>A0A238FR26_9BASI</name>
<organism evidence="1 2">
    <name type="scientific">Microbotryum intermedium</name>
    <dbReference type="NCBI Taxonomy" id="269621"/>
    <lineage>
        <taxon>Eukaryota</taxon>
        <taxon>Fungi</taxon>
        <taxon>Dikarya</taxon>
        <taxon>Basidiomycota</taxon>
        <taxon>Pucciniomycotina</taxon>
        <taxon>Microbotryomycetes</taxon>
        <taxon>Microbotryales</taxon>
        <taxon>Microbotryaceae</taxon>
        <taxon>Microbotryum</taxon>
    </lineage>
</organism>
<dbReference type="Proteomes" id="UP000198372">
    <property type="component" value="Unassembled WGS sequence"/>
</dbReference>
<dbReference type="EMBL" id="FMSP01000019">
    <property type="protein sequence ID" value="SCV73658.1"/>
    <property type="molecule type" value="Genomic_DNA"/>
</dbReference>
<keyword evidence="2" id="KW-1185">Reference proteome</keyword>
<evidence type="ECO:0000313" key="1">
    <source>
        <dbReference type="EMBL" id="SCV73658.1"/>
    </source>
</evidence>
<protein>
    <submittedName>
        <fullName evidence="1">BQ2448_6088 protein</fullName>
    </submittedName>
</protein>
<sequence length="196" mass="21790">MEVCSHTPPQELYLLSEFPEAAQLIDVFLLIDNDMSKPTNVNISGIEAFAAGVRHCTSLRTLGLGLKPPYPTDKRPYPTATMDSLTVVLGAIPSTTPLSDLYLKIILATPSSIEHSTRTLTRAITDNHMPHFESVHISLLVYKDEPCDPPLAKDQPDSEVEDGLLGAQLWAGLRRFCDDHSIDLRLEGNFKMRLHR</sequence>
<accession>A0A238FR26</accession>
<evidence type="ECO:0000313" key="2">
    <source>
        <dbReference type="Proteomes" id="UP000198372"/>
    </source>
</evidence>
<reference evidence="2" key="1">
    <citation type="submission" date="2016-09" db="EMBL/GenBank/DDBJ databases">
        <authorList>
            <person name="Jeantristanb JTB J.-T."/>
            <person name="Ricardo R."/>
        </authorList>
    </citation>
    <scope>NUCLEOTIDE SEQUENCE [LARGE SCALE GENOMIC DNA]</scope>
</reference>
<gene>
    <name evidence="1" type="ORF">BQ2448_6088</name>
</gene>
<proteinExistence type="predicted"/>
<dbReference type="AlphaFoldDB" id="A0A238FR26"/>